<dbReference type="InterPro" id="IPR053142">
    <property type="entry name" value="PchR_regulatory_protein"/>
</dbReference>
<keyword evidence="1" id="KW-0805">Transcription regulation</keyword>
<evidence type="ECO:0000313" key="6">
    <source>
        <dbReference type="Proteomes" id="UP001595812"/>
    </source>
</evidence>
<evidence type="ECO:0000256" key="3">
    <source>
        <dbReference type="ARBA" id="ARBA00023163"/>
    </source>
</evidence>
<organism evidence="5 6">
    <name type="scientific">Winogradskyella maritima</name>
    <dbReference type="NCBI Taxonomy" id="1517766"/>
    <lineage>
        <taxon>Bacteria</taxon>
        <taxon>Pseudomonadati</taxon>
        <taxon>Bacteroidota</taxon>
        <taxon>Flavobacteriia</taxon>
        <taxon>Flavobacteriales</taxon>
        <taxon>Flavobacteriaceae</taxon>
        <taxon>Winogradskyella</taxon>
    </lineage>
</organism>
<comment type="caution">
    <text evidence="5">The sequence shown here is derived from an EMBL/GenBank/DDBJ whole genome shotgun (WGS) entry which is preliminary data.</text>
</comment>
<evidence type="ECO:0000313" key="5">
    <source>
        <dbReference type="EMBL" id="MFC3878176.1"/>
    </source>
</evidence>
<dbReference type="Gene3D" id="1.10.10.60">
    <property type="entry name" value="Homeodomain-like"/>
    <property type="match status" value="1"/>
</dbReference>
<proteinExistence type="predicted"/>
<keyword evidence="6" id="KW-1185">Reference proteome</keyword>
<dbReference type="InterPro" id="IPR009057">
    <property type="entry name" value="Homeodomain-like_sf"/>
</dbReference>
<dbReference type="SUPFAM" id="SSF46689">
    <property type="entry name" value="Homeodomain-like"/>
    <property type="match status" value="1"/>
</dbReference>
<dbReference type="Proteomes" id="UP001595812">
    <property type="component" value="Unassembled WGS sequence"/>
</dbReference>
<evidence type="ECO:0000259" key="4">
    <source>
        <dbReference type="PROSITE" id="PS01124"/>
    </source>
</evidence>
<keyword evidence="3" id="KW-0804">Transcription</keyword>
<keyword evidence="2" id="KW-0238">DNA-binding</keyword>
<dbReference type="PROSITE" id="PS01124">
    <property type="entry name" value="HTH_ARAC_FAMILY_2"/>
    <property type="match status" value="1"/>
</dbReference>
<gene>
    <name evidence="5" type="ORF">ACFOSX_13130</name>
</gene>
<dbReference type="PANTHER" id="PTHR47893:SF1">
    <property type="entry name" value="REGULATORY PROTEIN PCHR"/>
    <property type="match status" value="1"/>
</dbReference>
<dbReference type="RefSeq" id="WP_386102033.1">
    <property type="nucleotide sequence ID" value="NZ_JBHSAT010000023.1"/>
</dbReference>
<reference evidence="6" key="1">
    <citation type="journal article" date="2019" name="Int. J. Syst. Evol. Microbiol.">
        <title>The Global Catalogue of Microorganisms (GCM) 10K type strain sequencing project: providing services to taxonomists for standard genome sequencing and annotation.</title>
        <authorList>
            <consortium name="The Broad Institute Genomics Platform"/>
            <consortium name="The Broad Institute Genome Sequencing Center for Infectious Disease"/>
            <person name="Wu L."/>
            <person name="Ma J."/>
        </authorList>
    </citation>
    <scope>NUCLEOTIDE SEQUENCE [LARGE SCALE GENOMIC DNA]</scope>
    <source>
        <strain evidence="6">CECT 8979</strain>
    </source>
</reference>
<sequence length="350" mass="40628">MSQQLFNMESQLKTLELSDIRGPKPLAHVYDHSLSHDLGKGLIRFLKLDLGFRVVEIDAHFSSNIELRLYDSDSFLYFIYVNEGIVYHKFEDQNKIAHVEELSPAIVGSHKSSTNVLYLKNNRPVKLNMVCIDKEAFFKAHHPSPNLITTKTDDLLKSLNMLHDYLYLCSSNLNLSEKLRGIRTLERSEEFLDLLDLKSQYQMVLGIYLNQFYQELYVKRVKSTLSNQELQHVRKLTEYIVDNPEVQHTIKKLCFQSTLSPAKLQEGFKSMHGTTVSDFIRNVRLDKAKMLFSTTDYNVSEVVYMIGITSRSYFCKIFKKRFGISPSVYRNEHKDDISLNDLVTIEDNNS</sequence>
<dbReference type="EMBL" id="JBHSAT010000023">
    <property type="protein sequence ID" value="MFC3878176.1"/>
    <property type="molecule type" value="Genomic_DNA"/>
</dbReference>
<name>A0ABV8AMQ2_9FLAO</name>
<dbReference type="SMART" id="SM00342">
    <property type="entry name" value="HTH_ARAC"/>
    <property type="match status" value="1"/>
</dbReference>
<dbReference type="PRINTS" id="PR00032">
    <property type="entry name" value="HTHARAC"/>
</dbReference>
<protein>
    <submittedName>
        <fullName evidence="5">Helix-turn-helix transcriptional regulator</fullName>
    </submittedName>
</protein>
<dbReference type="PANTHER" id="PTHR47893">
    <property type="entry name" value="REGULATORY PROTEIN PCHR"/>
    <property type="match status" value="1"/>
</dbReference>
<dbReference type="Pfam" id="PF12833">
    <property type="entry name" value="HTH_18"/>
    <property type="match status" value="1"/>
</dbReference>
<evidence type="ECO:0000256" key="2">
    <source>
        <dbReference type="ARBA" id="ARBA00023125"/>
    </source>
</evidence>
<feature type="domain" description="HTH araC/xylS-type" evidence="4">
    <location>
        <begin position="234"/>
        <end position="332"/>
    </location>
</feature>
<accession>A0ABV8AMQ2</accession>
<dbReference type="InterPro" id="IPR020449">
    <property type="entry name" value="Tscrpt_reg_AraC-type_HTH"/>
</dbReference>
<dbReference type="InterPro" id="IPR018060">
    <property type="entry name" value="HTH_AraC"/>
</dbReference>
<evidence type="ECO:0000256" key="1">
    <source>
        <dbReference type="ARBA" id="ARBA00023015"/>
    </source>
</evidence>